<dbReference type="GO" id="GO:0052851">
    <property type="term" value="F:ferric-chelate reductase (NADPH) activity"/>
    <property type="evidence" value="ECO:0007669"/>
    <property type="project" value="UniProtKB-EC"/>
</dbReference>
<dbReference type="KEGG" id="kro:BVG79_01276"/>
<accession>A0A1W6NZE0</accession>
<dbReference type="InterPro" id="IPR013113">
    <property type="entry name" value="SIP_FAD-bd"/>
</dbReference>
<dbReference type="EC" id="1.16.1.9" evidence="3"/>
<comment type="similarity">
    <text evidence="1">Belongs to the SIP oxidoreductase family.</text>
</comment>
<keyword evidence="4" id="KW-1185">Reference proteome</keyword>
<protein>
    <submittedName>
        <fullName evidence="3">Ferric-chelate reductase (NADPH)</fullName>
        <ecNumber evidence="3">1.16.1.9</ecNumber>
    </submittedName>
</protein>
<dbReference type="InterPro" id="IPR017938">
    <property type="entry name" value="Riboflavin_synthase-like_b-brl"/>
</dbReference>
<dbReference type="InterPro" id="IPR039261">
    <property type="entry name" value="FNR_nucleotide-bd"/>
</dbReference>
<dbReference type="InterPro" id="IPR007037">
    <property type="entry name" value="SIP_rossman_dom"/>
</dbReference>
<organism evidence="3 4">
    <name type="scientific">Ketogulonicigenium robustum</name>
    <dbReference type="NCBI Taxonomy" id="92947"/>
    <lineage>
        <taxon>Bacteria</taxon>
        <taxon>Pseudomonadati</taxon>
        <taxon>Pseudomonadota</taxon>
        <taxon>Alphaproteobacteria</taxon>
        <taxon>Rhodobacterales</taxon>
        <taxon>Roseobacteraceae</taxon>
        <taxon>Ketogulonicigenium</taxon>
    </lineage>
</organism>
<dbReference type="STRING" id="92947.BVG79_01276"/>
<gene>
    <name evidence="3" type="primary">yqjH</name>
    <name evidence="3" type="ORF">BVG79_01276</name>
</gene>
<dbReference type="Pfam" id="PF08021">
    <property type="entry name" value="FAD_binding_9"/>
    <property type="match status" value="1"/>
</dbReference>
<dbReference type="CDD" id="cd06193">
    <property type="entry name" value="siderophore_interacting"/>
    <property type="match status" value="1"/>
</dbReference>
<dbReference type="SUPFAM" id="SSF63380">
    <property type="entry name" value="Riboflavin synthase domain-like"/>
    <property type="match status" value="1"/>
</dbReference>
<dbReference type="Gene3D" id="2.40.30.10">
    <property type="entry name" value="Translation factors"/>
    <property type="match status" value="1"/>
</dbReference>
<dbReference type="AlphaFoldDB" id="A0A1W6NZE0"/>
<dbReference type="InterPro" id="IPR039374">
    <property type="entry name" value="SIP_fam"/>
</dbReference>
<dbReference type="Gene3D" id="3.40.50.80">
    <property type="entry name" value="Nucleotide-binding domain of ferredoxin-NADP reductase (FNR) module"/>
    <property type="match status" value="1"/>
</dbReference>
<evidence type="ECO:0000259" key="2">
    <source>
        <dbReference type="PROSITE" id="PS51384"/>
    </source>
</evidence>
<evidence type="ECO:0000313" key="3">
    <source>
        <dbReference type="EMBL" id="ARO14622.1"/>
    </source>
</evidence>
<name>A0A1W6NZE0_9RHOB</name>
<dbReference type="Pfam" id="PF04954">
    <property type="entry name" value="SIP"/>
    <property type="match status" value="1"/>
</dbReference>
<evidence type="ECO:0000256" key="1">
    <source>
        <dbReference type="ARBA" id="ARBA00035644"/>
    </source>
</evidence>
<sequence length="228" mass="24728">MLEKTRLTPNMIRFVMGGADLEGFESPAPDDHIKLVFPVAGEEKPVMREYTPRAYDAAAQTLVLDFAVHDAGPATQWAIDANVGDTLTIAGPRGSAVLSPVFDWYLLIGDETALPAMGRWVEEMAAGTQVITLGLVTDAAEEQQFTSKAALDARWLHRPDATDAAPVLDAVAAIDLPAGRGFIWMAAEAKVARALRDHFQHDRQHPLTDMKAAGYWTQGQADTSDKAM</sequence>
<feature type="domain" description="FAD-binding FR-type" evidence="2">
    <location>
        <begin position="1"/>
        <end position="99"/>
    </location>
</feature>
<dbReference type="PROSITE" id="PS51384">
    <property type="entry name" value="FAD_FR"/>
    <property type="match status" value="1"/>
</dbReference>
<dbReference type="EMBL" id="CP019937">
    <property type="protein sequence ID" value="ARO14622.1"/>
    <property type="molecule type" value="Genomic_DNA"/>
</dbReference>
<dbReference type="PANTHER" id="PTHR30157:SF0">
    <property type="entry name" value="NADPH-DEPENDENT FERRIC-CHELATE REDUCTASE"/>
    <property type="match status" value="1"/>
</dbReference>
<dbReference type="PANTHER" id="PTHR30157">
    <property type="entry name" value="FERRIC REDUCTASE, NADPH-DEPENDENT"/>
    <property type="match status" value="1"/>
</dbReference>
<proteinExistence type="inferred from homology"/>
<reference evidence="3 4" key="1">
    <citation type="submission" date="2017-02" db="EMBL/GenBank/DDBJ databases">
        <title>Ketogulonicigenium robustum SPU B003 Genome sequencing and assembly.</title>
        <authorList>
            <person name="Li Y."/>
            <person name="Liu L."/>
            <person name="Wang C."/>
            <person name="Zhang M."/>
            <person name="Zhang T."/>
            <person name="Zhang Y."/>
        </authorList>
    </citation>
    <scope>NUCLEOTIDE SEQUENCE [LARGE SCALE GENOMIC DNA]</scope>
    <source>
        <strain evidence="3 4">SPU_B003</strain>
    </source>
</reference>
<evidence type="ECO:0000313" key="4">
    <source>
        <dbReference type="Proteomes" id="UP000242447"/>
    </source>
</evidence>
<dbReference type="InterPro" id="IPR017927">
    <property type="entry name" value="FAD-bd_FR_type"/>
</dbReference>
<keyword evidence="3" id="KW-0560">Oxidoreductase</keyword>
<dbReference type="Proteomes" id="UP000242447">
    <property type="component" value="Chromosome"/>
</dbReference>